<dbReference type="PANTHER" id="PTHR43280">
    <property type="entry name" value="ARAC-FAMILY TRANSCRIPTIONAL REGULATOR"/>
    <property type="match status" value="1"/>
</dbReference>
<gene>
    <name evidence="5" type="ORF">H9910_10385</name>
</gene>
<comment type="caution">
    <text evidence="5">The sequence shown here is derived from an EMBL/GenBank/DDBJ whole genome shotgun (WGS) entry which is preliminary data.</text>
</comment>
<name>A0A9D2U886_9FIRM</name>
<reference evidence="5" key="1">
    <citation type="journal article" date="2021" name="PeerJ">
        <title>Extensive microbial diversity within the chicken gut microbiome revealed by metagenomics and culture.</title>
        <authorList>
            <person name="Gilroy R."/>
            <person name="Ravi A."/>
            <person name="Getino M."/>
            <person name="Pursley I."/>
            <person name="Horton D.L."/>
            <person name="Alikhan N.F."/>
            <person name="Baker D."/>
            <person name="Gharbi K."/>
            <person name="Hall N."/>
            <person name="Watson M."/>
            <person name="Adriaenssens E.M."/>
            <person name="Foster-Nyarko E."/>
            <person name="Jarju S."/>
            <person name="Secka A."/>
            <person name="Antonio M."/>
            <person name="Oren A."/>
            <person name="Chaudhuri R.R."/>
            <person name="La Ragione R."/>
            <person name="Hildebrand F."/>
            <person name="Pallen M.J."/>
        </authorList>
    </citation>
    <scope>NUCLEOTIDE SEQUENCE</scope>
    <source>
        <strain evidence="5">ChiBcec15-3976</strain>
    </source>
</reference>
<dbReference type="PROSITE" id="PS01124">
    <property type="entry name" value="HTH_ARAC_FAMILY_2"/>
    <property type="match status" value="1"/>
</dbReference>
<keyword evidence="1" id="KW-0805">Transcription regulation</keyword>
<dbReference type="GO" id="GO:0043565">
    <property type="term" value="F:sequence-specific DNA binding"/>
    <property type="evidence" value="ECO:0007669"/>
    <property type="project" value="InterPro"/>
</dbReference>
<dbReference type="PRINTS" id="PR00032">
    <property type="entry name" value="HTHARAC"/>
</dbReference>
<dbReference type="Proteomes" id="UP000823909">
    <property type="component" value="Unassembled WGS sequence"/>
</dbReference>
<keyword evidence="2" id="KW-0238">DNA-binding</keyword>
<dbReference type="SMART" id="SM00342">
    <property type="entry name" value="HTH_ARAC"/>
    <property type="match status" value="1"/>
</dbReference>
<protein>
    <submittedName>
        <fullName evidence="5">AraC family transcriptional regulator</fullName>
    </submittedName>
</protein>
<evidence type="ECO:0000313" key="5">
    <source>
        <dbReference type="EMBL" id="HJD43382.1"/>
    </source>
</evidence>
<evidence type="ECO:0000256" key="2">
    <source>
        <dbReference type="ARBA" id="ARBA00023125"/>
    </source>
</evidence>
<dbReference type="Gene3D" id="1.10.10.60">
    <property type="entry name" value="Homeodomain-like"/>
    <property type="match status" value="2"/>
</dbReference>
<reference evidence="5" key="2">
    <citation type="submission" date="2021-04" db="EMBL/GenBank/DDBJ databases">
        <authorList>
            <person name="Gilroy R."/>
        </authorList>
    </citation>
    <scope>NUCLEOTIDE SEQUENCE</scope>
    <source>
        <strain evidence="5">ChiBcec15-3976</strain>
    </source>
</reference>
<sequence length="267" mass="30403">MRIIFRSIPVTEPFTYESIGKDWTQDHVSRPGGYPFYHYLQTEKGAGRVETPAGSCLLHEGEGLLMAPFIRHSYEKSGNDWVVKYATFTGTAERAIPQIMGNRQMISTGAAQGERISRLIDDGIAISTARPLDVKKLSVNCYSVLIQIADTTHGSRSDEPLYRNYVLPVMKEIESSYFLPLTIEKLSRQVFITPQYLSRLFRRYLNCSAYEYLTSYRLSKAKELLITSPHLEIQDIARHTGFTDSSHFIAVFKKAVGTTPLEFRRMN</sequence>
<accession>A0A9D2U886</accession>
<evidence type="ECO:0000313" key="6">
    <source>
        <dbReference type="Proteomes" id="UP000823909"/>
    </source>
</evidence>
<dbReference type="InterPro" id="IPR020449">
    <property type="entry name" value="Tscrpt_reg_AraC-type_HTH"/>
</dbReference>
<dbReference type="InterPro" id="IPR037923">
    <property type="entry name" value="HTH-like"/>
</dbReference>
<keyword evidence="3" id="KW-0804">Transcription</keyword>
<dbReference type="PANTHER" id="PTHR43280:SF10">
    <property type="entry name" value="REGULATORY PROTEIN POCR"/>
    <property type="match status" value="1"/>
</dbReference>
<organism evidence="5 6">
    <name type="scientific">Candidatus Mediterraneibacter quadrami</name>
    <dbReference type="NCBI Taxonomy" id="2838684"/>
    <lineage>
        <taxon>Bacteria</taxon>
        <taxon>Bacillati</taxon>
        <taxon>Bacillota</taxon>
        <taxon>Clostridia</taxon>
        <taxon>Lachnospirales</taxon>
        <taxon>Lachnospiraceae</taxon>
        <taxon>Mediterraneibacter</taxon>
    </lineage>
</organism>
<feature type="domain" description="HTH araC/xylS-type" evidence="4">
    <location>
        <begin position="167"/>
        <end position="266"/>
    </location>
</feature>
<dbReference type="GO" id="GO:0003700">
    <property type="term" value="F:DNA-binding transcription factor activity"/>
    <property type="evidence" value="ECO:0007669"/>
    <property type="project" value="InterPro"/>
</dbReference>
<dbReference type="AlphaFoldDB" id="A0A9D2U886"/>
<dbReference type="InterPro" id="IPR009057">
    <property type="entry name" value="Homeodomain-like_sf"/>
</dbReference>
<proteinExistence type="predicted"/>
<dbReference type="SUPFAM" id="SSF51215">
    <property type="entry name" value="Regulatory protein AraC"/>
    <property type="match status" value="1"/>
</dbReference>
<evidence type="ECO:0000256" key="3">
    <source>
        <dbReference type="ARBA" id="ARBA00023163"/>
    </source>
</evidence>
<evidence type="ECO:0000259" key="4">
    <source>
        <dbReference type="PROSITE" id="PS01124"/>
    </source>
</evidence>
<evidence type="ECO:0000256" key="1">
    <source>
        <dbReference type="ARBA" id="ARBA00023015"/>
    </source>
</evidence>
<dbReference type="InterPro" id="IPR018062">
    <property type="entry name" value="HTH_AraC-typ_CS"/>
</dbReference>
<dbReference type="EMBL" id="DWUU01000061">
    <property type="protein sequence ID" value="HJD43382.1"/>
    <property type="molecule type" value="Genomic_DNA"/>
</dbReference>
<dbReference type="InterPro" id="IPR018060">
    <property type="entry name" value="HTH_AraC"/>
</dbReference>
<dbReference type="SUPFAM" id="SSF46689">
    <property type="entry name" value="Homeodomain-like"/>
    <property type="match status" value="1"/>
</dbReference>
<dbReference type="InterPro" id="IPR003313">
    <property type="entry name" value="AraC-bd"/>
</dbReference>
<dbReference type="Gene3D" id="2.60.120.280">
    <property type="entry name" value="Regulatory protein AraC"/>
    <property type="match status" value="1"/>
</dbReference>
<dbReference type="PROSITE" id="PS00041">
    <property type="entry name" value="HTH_ARAC_FAMILY_1"/>
    <property type="match status" value="1"/>
</dbReference>
<dbReference type="Pfam" id="PF02311">
    <property type="entry name" value="AraC_binding"/>
    <property type="match status" value="1"/>
</dbReference>
<dbReference type="Pfam" id="PF12833">
    <property type="entry name" value="HTH_18"/>
    <property type="match status" value="1"/>
</dbReference>